<reference evidence="2 3" key="1">
    <citation type="submission" date="2019-05" db="EMBL/GenBank/DDBJ databases">
        <title>Another draft genome of Portunus trituberculatus and its Hox gene families provides insights of decapod evolution.</title>
        <authorList>
            <person name="Jeong J.-H."/>
            <person name="Song I."/>
            <person name="Kim S."/>
            <person name="Choi T."/>
            <person name="Kim D."/>
            <person name="Ryu S."/>
            <person name="Kim W."/>
        </authorList>
    </citation>
    <scope>NUCLEOTIDE SEQUENCE [LARGE SCALE GENOMIC DNA]</scope>
    <source>
        <tissue evidence="2">Muscle</tissue>
    </source>
</reference>
<evidence type="ECO:0000313" key="3">
    <source>
        <dbReference type="Proteomes" id="UP000324222"/>
    </source>
</evidence>
<name>A0A5B7DXJ4_PORTR</name>
<accession>A0A5B7DXJ4</accession>
<feature type="region of interest" description="Disordered" evidence="1">
    <location>
        <begin position="52"/>
        <end position="92"/>
    </location>
</feature>
<protein>
    <submittedName>
        <fullName evidence="2">Uncharacterized protein</fullName>
    </submittedName>
</protein>
<dbReference type="EMBL" id="VSRR010001498">
    <property type="protein sequence ID" value="MPC25706.1"/>
    <property type="molecule type" value="Genomic_DNA"/>
</dbReference>
<organism evidence="2 3">
    <name type="scientific">Portunus trituberculatus</name>
    <name type="common">Swimming crab</name>
    <name type="synonym">Neptunus trituberculatus</name>
    <dbReference type="NCBI Taxonomy" id="210409"/>
    <lineage>
        <taxon>Eukaryota</taxon>
        <taxon>Metazoa</taxon>
        <taxon>Ecdysozoa</taxon>
        <taxon>Arthropoda</taxon>
        <taxon>Crustacea</taxon>
        <taxon>Multicrustacea</taxon>
        <taxon>Malacostraca</taxon>
        <taxon>Eumalacostraca</taxon>
        <taxon>Eucarida</taxon>
        <taxon>Decapoda</taxon>
        <taxon>Pleocyemata</taxon>
        <taxon>Brachyura</taxon>
        <taxon>Eubrachyura</taxon>
        <taxon>Portunoidea</taxon>
        <taxon>Portunidae</taxon>
        <taxon>Portuninae</taxon>
        <taxon>Portunus</taxon>
    </lineage>
</organism>
<evidence type="ECO:0000256" key="1">
    <source>
        <dbReference type="SAM" id="MobiDB-lite"/>
    </source>
</evidence>
<dbReference type="Proteomes" id="UP000324222">
    <property type="component" value="Unassembled WGS sequence"/>
</dbReference>
<dbReference type="AlphaFoldDB" id="A0A5B7DXJ4"/>
<comment type="caution">
    <text evidence="2">The sequence shown here is derived from an EMBL/GenBank/DDBJ whole genome shotgun (WGS) entry which is preliminary data.</text>
</comment>
<keyword evidence="3" id="KW-1185">Reference proteome</keyword>
<gene>
    <name evidence="2" type="ORF">E2C01_018828</name>
</gene>
<proteinExistence type="predicted"/>
<feature type="compositionally biased region" description="Low complexity" evidence="1">
    <location>
        <begin position="70"/>
        <end position="83"/>
    </location>
</feature>
<evidence type="ECO:0000313" key="2">
    <source>
        <dbReference type="EMBL" id="MPC25706.1"/>
    </source>
</evidence>
<sequence>MTPVSEFQQTHAARREVCMGSEARGMFMQEKLWFTWKVTWTRRVASPAITPVSSLPYSSAREHSEGRNNHTPTHPHTLHAPGHGVQGVCEKA</sequence>